<dbReference type="EMBL" id="FQYO01000005">
    <property type="protein sequence ID" value="SHJ13573.1"/>
    <property type="molecule type" value="Genomic_DNA"/>
</dbReference>
<evidence type="ECO:0000313" key="4">
    <source>
        <dbReference type="Proteomes" id="UP000184292"/>
    </source>
</evidence>
<evidence type="ECO:0000313" key="3">
    <source>
        <dbReference type="EMBL" id="SHJ13573.1"/>
    </source>
</evidence>
<dbReference type="GO" id="GO:0016020">
    <property type="term" value="C:membrane"/>
    <property type="evidence" value="ECO:0007669"/>
    <property type="project" value="InterPro"/>
</dbReference>
<keyword evidence="1" id="KW-1133">Transmembrane helix</keyword>
<dbReference type="Gene3D" id="1.20.120.1220">
    <property type="match status" value="1"/>
</dbReference>
<feature type="transmembrane region" description="Helical" evidence="1">
    <location>
        <begin position="102"/>
        <end position="121"/>
    </location>
</feature>
<feature type="transmembrane region" description="Helical" evidence="1">
    <location>
        <begin position="61"/>
        <end position="81"/>
    </location>
</feature>
<name>A0A1M6GUF0_9RHOB</name>
<feature type="transmembrane region" description="Helical" evidence="1">
    <location>
        <begin position="6"/>
        <end position="24"/>
    </location>
</feature>
<dbReference type="Proteomes" id="UP000184292">
    <property type="component" value="Unassembled WGS sequence"/>
</dbReference>
<dbReference type="AlphaFoldDB" id="A0A1M6GUF0"/>
<evidence type="ECO:0000259" key="2">
    <source>
        <dbReference type="Pfam" id="PF01478"/>
    </source>
</evidence>
<keyword evidence="4" id="KW-1185">Reference proteome</keyword>
<evidence type="ECO:0000256" key="1">
    <source>
        <dbReference type="SAM" id="Phobius"/>
    </source>
</evidence>
<dbReference type="Pfam" id="PF01478">
    <property type="entry name" value="Peptidase_A24"/>
    <property type="match status" value="1"/>
</dbReference>
<dbReference type="InterPro" id="IPR000045">
    <property type="entry name" value="Prepilin_IV_endopep_pep"/>
</dbReference>
<dbReference type="RefSeq" id="WP_073332408.1">
    <property type="nucleotide sequence ID" value="NZ_FQYO01000005.1"/>
</dbReference>
<dbReference type="GO" id="GO:0004190">
    <property type="term" value="F:aspartic-type endopeptidase activity"/>
    <property type="evidence" value="ECO:0007669"/>
    <property type="project" value="InterPro"/>
</dbReference>
<feature type="transmembrane region" description="Helical" evidence="1">
    <location>
        <begin position="141"/>
        <end position="160"/>
    </location>
</feature>
<gene>
    <name evidence="3" type="ORF">SAMN05444417_2933</name>
</gene>
<dbReference type="OrthoDB" id="7709484at2"/>
<reference evidence="3 4" key="1">
    <citation type="submission" date="2016-11" db="EMBL/GenBank/DDBJ databases">
        <authorList>
            <person name="Jaros S."/>
            <person name="Januszkiewicz K."/>
            <person name="Wedrychowicz H."/>
        </authorList>
    </citation>
    <scope>NUCLEOTIDE SEQUENCE [LARGE SCALE GENOMIC DNA]</scope>
    <source>
        <strain evidence="3 4">DSM 100565</strain>
    </source>
</reference>
<protein>
    <submittedName>
        <fullName evidence="3">Prepilin peptidase CpaA</fullName>
    </submittedName>
</protein>
<keyword evidence="1" id="KW-0812">Transmembrane</keyword>
<feature type="domain" description="Prepilin type IV endopeptidase peptidase" evidence="2">
    <location>
        <begin position="14"/>
        <end position="115"/>
    </location>
</feature>
<organism evidence="3 4">
    <name type="scientific">Wenxinia saemankumensis</name>
    <dbReference type="NCBI Taxonomy" id="1447782"/>
    <lineage>
        <taxon>Bacteria</taxon>
        <taxon>Pseudomonadati</taxon>
        <taxon>Pseudomonadota</taxon>
        <taxon>Alphaproteobacteria</taxon>
        <taxon>Rhodobacterales</taxon>
        <taxon>Roseobacteraceae</taxon>
        <taxon>Wenxinia</taxon>
    </lineage>
</organism>
<sequence length="162" mass="17071">MDTPALAAQALLIVALPVSLWVAWSDLSRMKIPNRAVLALLAGFLLVGPFVLPLPDYGWRWLHFAVMLLAGMAANAIRLMGAGDAKFIAAAAPYVALGDVGPLIWILATASALGYALHLIARVTVGPRLAPGWVSWTSGRRFPMGLPLAMTLVAYLALAATG</sequence>
<keyword evidence="1" id="KW-0472">Membrane</keyword>
<proteinExistence type="predicted"/>
<dbReference type="STRING" id="1447782.SAMN05444417_2933"/>
<feature type="transmembrane region" description="Helical" evidence="1">
    <location>
        <begin position="36"/>
        <end position="55"/>
    </location>
</feature>
<accession>A0A1M6GUF0</accession>